<feature type="coiled-coil region" evidence="1">
    <location>
        <begin position="113"/>
        <end position="143"/>
    </location>
</feature>
<protein>
    <submittedName>
        <fullName evidence="2">Uncharacterized protein</fullName>
    </submittedName>
</protein>
<name>A0A077ZX03_STYLE</name>
<dbReference type="Proteomes" id="UP000039865">
    <property type="component" value="Unassembled WGS sequence"/>
</dbReference>
<dbReference type="AlphaFoldDB" id="A0A077ZX03"/>
<reference evidence="2 3" key="1">
    <citation type="submission" date="2014-06" db="EMBL/GenBank/DDBJ databases">
        <authorList>
            <person name="Swart Estienne"/>
        </authorList>
    </citation>
    <scope>NUCLEOTIDE SEQUENCE [LARGE SCALE GENOMIC DNA]</scope>
    <source>
        <strain evidence="2 3">130c</strain>
    </source>
</reference>
<evidence type="ECO:0000313" key="2">
    <source>
        <dbReference type="EMBL" id="CDW74400.1"/>
    </source>
</evidence>
<gene>
    <name evidence="2" type="primary">Contig19189.g20347</name>
    <name evidence="2" type="ORF">STYLEM_3379</name>
</gene>
<keyword evidence="3" id="KW-1185">Reference proteome</keyword>
<sequence length="228" mass="26632">MVKIFNQSQLQSQHHSNQINQKENQLIQRILGLFDSQNNTIKNLKLKQIAQNLIDENIHLGHNNDLINAIFELLDQKLLIQIKDSFRLPYQIQGGQNQQNIKDKQGLIDEEVKKELDQEIIQVGKQQNKLEKAQNKITKIKNEKKIQPKNDKILQPHTPLTTTQNGKVRLMKYKKQMNIIDDIPNEKLQQVQNQQKHHKVIYKAKIGKFKPGLKNLLGFCNEIESRSQ</sequence>
<accession>A0A077ZX03</accession>
<organism evidence="2 3">
    <name type="scientific">Stylonychia lemnae</name>
    <name type="common">Ciliate</name>
    <dbReference type="NCBI Taxonomy" id="5949"/>
    <lineage>
        <taxon>Eukaryota</taxon>
        <taxon>Sar</taxon>
        <taxon>Alveolata</taxon>
        <taxon>Ciliophora</taxon>
        <taxon>Intramacronucleata</taxon>
        <taxon>Spirotrichea</taxon>
        <taxon>Stichotrichia</taxon>
        <taxon>Sporadotrichida</taxon>
        <taxon>Oxytrichidae</taxon>
        <taxon>Stylonychinae</taxon>
        <taxon>Stylonychia</taxon>
    </lineage>
</organism>
<keyword evidence="1" id="KW-0175">Coiled coil</keyword>
<dbReference type="InParanoid" id="A0A077ZX03"/>
<evidence type="ECO:0000313" key="3">
    <source>
        <dbReference type="Proteomes" id="UP000039865"/>
    </source>
</evidence>
<proteinExistence type="predicted"/>
<dbReference type="EMBL" id="CCKQ01003276">
    <property type="protein sequence ID" value="CDW74400.1"/>
    <property type="molecule type" value="Genomic_DNA"/>
</dbReference>
<evidence type="ECO:0000256" key="1">
    <source>
        <dbReference type="SAM" id="Coils"/>
    </source>
</evidence>